<keyword evidence="8" id="KW-0175">Coiled coil</keyword>
<feature type="compositionally biased region" description="Polar residues" evidence="9">
    <location>
        <begin position="301"/>
        <end position="315"/>
    </location>
</feature>
<evidence type="ECO:0000256" key="6">
    <source>
        <dbReference type="ARBA" id="ARBA00023212"/>
    </source>
</evidence>
<protein>
    <recommendedName>
        <fullName evidence="10">Inner centromere protein ARK-binding domain-containing protein</fullName>
    </recommendedName>
</protein>
<comment type="similarity">
    <text evidence="3">Belongs to the INCENP family.</text>
</comment>
<feature type="compositionally biased region" description="Polar residues" evidence="9">
    <location>
        <begin position="399"/>
        <end position="418"/>
    </location>
</feature>
<evidence type="ECO:0000259" key="10">
    <source>
        <dbReference type="Pfam" id="PF03941"/>
    </source>
</evidence>
<evidence type="ECO:0000256" key="4">
    <source>
        <dbReference type="ARBA" id="ARBA00022490"/>
    </source>
</evidence>
<dbReference type="PANTHER" id="PTHR13142">
    <property type="entry name" value="INNER CENTROMERE PROTEIN"/>
    <property type="match status" value="1"/>
</dbReference>
<feature type="compositionally biased region" description="Polar residues" evidence="9">
    <location>
        <begin position="474"/>
        <end position="497"/>
    </location>
</feature>
<dbReference type="RefSeq" id="XP_053018017.1">
    <property type="nucleotide sequence ID" value="XM_053166834.1"/>
</dbReference>
<evidence type="ECO:0000256" key="1">
    <source>
        <dbReference type="ARBA" id="ARBA00004123"/>
    </source>
</evidence>
<dbReference type="Proteomes" id="UP001164743">
    <property type="component" value="Chromosome 2A"/>
</dbReference>
<feature type="compositionally biased region" description="Basic and acidic residues" evidence="9">
    <location>
        <begin position="1237"/>
        <end position="1249"/>
    </location>
</feature>
<sequence>MDPSSHTLPAGSALPDDIRLKCSYYASEIKNQVSSLYEDQHKWLEDHLSEITETLTKVTEKKTGTRAVMAGIIKTPSRKRTKRLSKKVSKPDHIGLNHLDQSGSAHPLSELKRSHLNINSKDIQEIINQQLEKEKREIESRLQKELSSLDNQYESPVKKTAGSSTLISADQTKPPPPFWNSVDSLLSSQILSSGPIGTNEDAIFSVPSSSKKKADHPDPFTIKALGPFPQQDSELEESEPSHESATDSNDVFAAAGHELSAIQEGEEEDDHHHLAEAPPMPKSLFSAKSALEVVPPPKQISHPTQQADQVSTSSPLKKATPPPQSKTPPTISQSESTTQPPQPQSPPPQHASTHTEHLEACVDESHRPPLPSDSPSAPDTNSVDAAGFDSDPIPPQALHSAQISNTNNSPSQAATSSIVDVRTSDPKPIKAPSDSTPFNSTAPSTVSNVSPAVVNRPLTPENPATVPVNEPTLLASNSGQAQGSHNESFQPSSSHITAATMVKQESDEKAEQSLPQQTVPTQSHVDTVVEIPLADNPSSLRSNLYASVGPSLSDKLAAHQTRTPGHPTASNLFTPGNARSSVIQSPHSQWSSKPSGATWTQHKPLKTPAALSNLGIAVQSERTKSGASGSPLEDLSKPINLLSNLQSAAAQQSLVADNPLASSLTRPTSAIDAQHPRRSGLKRTSTDAGFNHTSESHDAKMSRSHNPGMMHVRSSTTGAPAKKGMEDLKSRLSKIQRESAMHERVHHHPSAPSADAPLNVNPRTSLVTQPNALSLSKALPSAVSTTKGPAFSSSTNIGTGEQIDRDRTSGIRTNPHNIYRDFSAPIEIPTSSKIQTSHPLTEPINLHQSQIRPVELSASQKMRPEASLSGAGSVQSLEPETKMQRKRTSSGSVVGHMVATHEAKIKPLAPEARISPLATVGQYNGLSSPTEMASVLPTTKVESKHLAFLRGAVGASTSPPPTTVLDQSTRNPPSGSVEPASNSAASEHADPQARTATDDGEGEDCRSVASSKLSEQHEMDDPHENSDQSSEDNGDHEKQSEAEEEASNDDDTYGEPSVEIVRSQAKQIFNTSDHEQDSRNQESSKRNPGQSEKAKTAWNAPATPSSPASTGLMGVFKAGAAIASSWTTSKAKPEKPELKSLQLAAAAAKKEQDERDRKATLKEERRLLAAEKKQAEEKAKAENERKARMAEVEKKKQEREEALKARSTFKVKVPSSHAPPGSRQASMTGDATKKRKGENESNRTVEPKKAKAPQTAETHGKIPSSAQKAPTTSYLPTRTAPIAPGSAIKATGSKAVHAGSSTSTKQGTQAKPNPPSRPVSQMSQHSGLPKSTGPSQQANNPGQSSHQSNPVNRPTTQPAAKGKMREEKVAVEEEYIELPDIDSEYSDDDESEHERKEAKLPDWAQSPALREALANQRKVNPDDVFGGTIPPPRMDEIFRGRTSKFRHRTSSANWTGADQLTAIEEAEYAKRMGYHNKKRSLKK</sequence>
<evidence type="ECO:0000256" key="8">
    <source>
        <dbReference type="SAM" id="Coils"/>
    </source>
</evidence>
<dbReference type="GeneID" id="77807729"/>
<dbReference type="InterPro" id="IPR005635">
    <property type="entry name" value="Inner_centromere_prot_ARK-bd"/>
</dbReference>
<feature type="compositionally biased region" description="Polar residues" evidence="9">
    <location>
        <begin position="783"/>
        <end position="799"/>
    </location>
</feature>
<feature type="region of interest" description="Disordered" evidence="9">
    <location>
        <begin position="738"/>
        <end position="759"/>
    </location>
</feature>
<feature type="region of interest" description="Disordered" evidence="9">
    <location>
        <begin position="783"/>
        <end position="817"/>
    </location>
</feature>
<feature type="compositionally biased region" description="Polar residues" evidence="9">
    <location>
        <begin position="513"/>
        <end position="524"/>
    </location>
</feature>
<feature type="compositionally biased region" description="Polar residues" evidence="9">
    <location>
        <begin position="560"/>
        <end position="601"/>
    </location>
</feature>
<feature type="region of interest" description="Disordered" evidence="9">
    <location>
        <begin position="207"/>
        <end position="524"/>
    </location>
</feature>
<evidence type="ECO:0000256" key="9">
    <source>
        <dbReference type="SAM" id="MobiDB-lite"/>
    </source>
</evidence>
<feature type="compositionally biased region" description="Polar residues" evidence="9">
    <location>
        <begin position="1332"/>
        <end position="1358"/>
    </location>
</feature>
<feature type="domain" description="Inner centromere protein ARK-binding" evidence="10">
    <location>
        <begin position="1380"/>
        <end position="1438"/>
    </location>
</feature>
<feature type="region of interest" description="Disordered" evidence="9">
    <location>
        <begin position="1126"/>
        <end position="1436"/>
    </location>
</feature>
<feature type="region of interest" description="Disordered" evidence="9">
    <location>
        <begin position="665"/>
        <end position="724"/>
    </location>
</feature>
<feature type="compositionally biased region" description="Pro residues" evidence="9">
    <location>
        <begin position="340"/>
        <end position="349"/>
    </location>
</feature>
<feature type="compositionally biased region" description="Basic and acidic residues" evidence="9">
    <location>
        <begin position="1148"/>
        <end position="1204"/>
    </location>
</feature>
<feature type="region of interest" description="Disordered" evidence="9">
    <location>
        <begin position="557"/>
        <end position="601"/>
    </location>
</feature>
<proteinExistence type="inferred from homology"/>
<feature type="compositionally biased region" description="Basic and acidic residues" evidence="9">
    <location>
        <begin position="1072"/>
        <end position="1085"/>
    </location>
</feature>
<dbReference type="Pfam" id="PF03941">
    <property type="entry name" value="INCENP_ARK-bind"/>
    <property type="match status" value="1"/>
</dbReference>
<feature type="compositionally biased region" description="Basic residues" evidence="9">
    <location>
        <begin position="78"/>
        <end position="88"/>
    </location>
</feature>
<feature type="region of interest" description="Disordered" evidence="9">
    <location>
        <begin position="952"/>
        <end position="1112"/>
    </location>
</feature>
<dbReference type="EMBL" id="CP110422">
    <property type="protein sequence ID" value="WAQ82462.1"/>
    <property type="molecule type" value="Genomic_DNA"/>
</dbReference>
<feature type="compositionally biased region" description="Polar residues" evidence="9">
    <location>
        <begin position="1299"/>
        <end position="1311"/>
    </location>
</feature>
<keyword evidence="4" id="KW-0963">Cytoplasm</keyword>
<feature type="compositionally biased region" description="Low complexity" evidence="9">
    <location>
        <begin position="327"/>
        <end position="339"/>
    </location>
</feature>
<accession>A0ABY7CDC5</accession>
<feature type="compositionally biased region" description="Polar residues" evidence="9">
    <location>
        <begin position="682"/>
        <end position="693"/>
    </location>
</feature>
<evidence type="ECO:0000256" key="2">
    <source>
        <dbReference type="ARBA" id="ARBA00004186"/>
    </source>
</evidence>
<keyword evidence="12" id="KW-1185">Reference proteome</keyword>
<feature type="compositionally biased region" description="Polar residues" evidence="9">
    <location>
        <begin position="161"/>
        <end position="171"/>
    </location>
</feature>
<evidence type="ECO:0000256" key="3">
    <source>
        <dbReference type="ARBA" id="ARBA00010042"/>
    </source>
</evidence>
<feature type="compositionally biased region" description="Basic and acidic residues" evidence="9">
    <location>
        <begin position="353"/>
        <end position="367"/>
    </location>
</feature>
<evidence type="ECO:0000256" key="5">
    <source>
        <dbReference type="ARBA" id="ARBA00022829"/>
    </source>
</evidence>
<organism evidence="11 12">
    <name type="scientific">Puccinia triticina</name>
    <dbReference type="NCBI Taxonomy" id="208348"/>
    <lineage>
        <taxon>Eukaryota</taxon>
        <taxon>Fungi</taxon>
        <taxon>Dikarya</taxon>
        <taxon>Basidiomycota</taxon>
        <taxon>Pucciniomycotina</taxon>
        <taxon>Pucciniomycetes</taxon>
        <taxon>Pucciniales</taxon>
        <taxon>Pucciniaceae</taxon>
        <taxon>Puccinia</taxon>
    </lineage>
</organism>
<evidence type="ECO:0000313" key="11">
    <source>
        <dbReference type="EMBL" id="WAQ82462.1"/>
    </source>
</evidence>
<name>A0ABY7CDC5_9BASI</name>
<feature type="coiled-coil region" evidence="8">
    <location>
        <begin position="121"/>
        <end position="148"/>
    </location>
</feature>
<keyword evidence="7" id="KW-0539">Nucleus</keyword>
<feature type="compositionally biased region" description="Acidic residues" evidence="9">
    <location>
        <begin position="1372"/>
        <end position="1391"/>
    </location>
</feature>
<feature type="compositionally biased region" description="Polar residues" evidence="9">
    <location>
        <begin position="1264"/>
        <end position="1276"/>
    </location>
</feature>
<feature type="compositionally biased region" description="Basic and acidic residues" evidence="9">
    <location>
        <begin position="1014"/>
        <end position="1026"/>
    </location>
</feature>
<feature type="compositionally biased region" description="Polar residues" evidence="9">
    <location>
        <begin position="964"/>
        <end position="985"/>
    </location>
</feature>
<evidence type="ECO:0000256" key="7">
    <source>
        <dbReference type="ARBA" id="ARBA00023242"/>
    </source>
</evidence>
<evidence type="ECO:0000313" key="12">
    <source>
        <dbReference type="Proteomes" id="UP001164743"/>
    </source>
</evidence>
<feature type="compositionally biased region" description="Polar residues" evidence="9">
    <location>
        <begin position="433"/>
        <end position="450"/>
    </location>
</feature>
<feature type="compositionally biased region" description="Acidic residues" evidence="9">
    <location>
        <begin position="1042"/>
        <end position="1053"/>
    </location>
</feature>
<feature type="region of interest" description="Disordered" evidence="9">
    <location>
        <begin position="149"/>
        <end position="180"/>
    </location>
</feature>
<keyword evidence="5" id="KW-0159">Chromosome partition</keyword>
<dbReference type="Gene3D" id="6.10.250.2990">
    <property type="match status" value="1"/>
</dbReference>
<gene>
    <name evidence="11" type="ORF">PtA15_2A779</name>
</gene>
<dbReference type="PANTHER" id="PTHR13142:SF1">
    <property type="entry name" value="INNER CENTROMERE PROTEIN"/>
    <property type="match status" value="1"/>
</dbReference>
<reference evidence="11" key="1">
    <citation type="submission" date="2022-10" db="EMBL/GenBank/DDBJ databases">
        <title>Puccinia triticina Genome sequencing and assembly.</title>
        <authorList>
            <person name="Li C."/>
        </authorList>
    </citation>
    <scope>NUCLEOTIDE SEQUENCE</scope>
    <source>
        <strain evidence="11">Pt15</strain>
    </source>
</reference>
<feature type="region of interest" description="Disordered" evidence="9">
    <location>
        <begin position="858"/>
        <end position="893"/>
    </location>
</feature>
<comment type="subcellular location">
    <subcellularLocation>
        <location evidence="2">Cytoplasm</location>
        <location evidence="2">Cytoskeleton</location>
        <location evidence="2">Spindle</location>
    </subcellularLocation>
    <subcellularLocation>
        <location evidence="1">Nucleus</location>
    </subcellularLocation>
</comment>
<keyword evidence="6" id="KW-0206">Cytoskeleton</keyword>
<feature type="region of interest" description="Disordered" evidence="9">
    <location>
        <begin position="78"/>
        <end position="107"/>
    </location>
</feature>